<accession>A0AAV0PWJ7</accession>
<sequence length="151" mass="16913">MHAQRGECFKSSTTESPPPSSTGWRTSPRASSACRLTRSSRRPGHPTGSPATAWPGSPLFSQSSCGRKASPWLAPRWSISTQFGLIITPDSGTYITAPFSKLFFPPFQLLVFFFFLFCIYHGENYFFLFSTRVSFLHHITTSSLRASLFME</sequence>
<feature type="transmembrane region" description="Helical" evidence="2">
    <location>
        <begin position="102"/>
        <end position="122"/>
    </location>
</feature>
<evidence type="ECO:0000256" key="2">
    <source>
        <dbReference type="SAM" id="Phobius"/>
    </source>
</evidence>
<evidence type="ECO:0000256" key="1">
    <source>
        <dbReference type="SAM" id="MobiDB-lite"/>
    </source>
</evidence>
<gene>
    <name evidence="3" type="ORF">LITE_LOCUS40059</name>
</gene>
<feature type="region of interest" description="Disordered" evidence="1">
    <location>
        <begin position="1"/>
        <end position="68"/>
    </location>
</feature>
<organism evidence="3 4">
    <name type="scientific">Linum tenue</name>
    <dbReference type="NCBI Taxonomy" id="586396"/>
    <lineage>
        <taxon>Eukaryota</taxon>
        <taxon>Viridiplantae</taxon>
        <taxon>Streptophyta</taxon>
        <taxon>Embryophyta</taxon>
        <taxon>Tracheophyta</taxon>
        <taxon>Spermatophyta</taxon>
        <taxon>Magnoliopsida</taxon>
        <taxon>eudicotyledons</taxon>
        <taxon>Gunneridae</taxon>
        <taxon>Pentapetalae</taxon>
        <taxon>rosids</taxon>
        <taxon>fabids</taxon>
        <taxon>Malpighiales</taxon>
        <taxon>Linaceae</taxon>
        <taxon>Linum</taxon>
    </lineage>
</organism>
<keyword evidence="2" id="KW-1133">Transmembrane helix</keyword>
<keyword evidence="2" id="KW-0812">Transmembrane</keyword>
<proteinExistence type="predicted"/>
<reference evidence="3" key="1">
    <citation type="submission" date="2022-08" db="EMBL/GenBank/DDBJ databases">
        <authorList>
            <person name="Gutierrez-Valencia J."/>
        </authorList>
    </citation>
    <scope>NUCLEOTIDE SEQUENCE</scope>
</reference>
<dbReference type="Proteomes" id="UP001154282">
    <property type="component" value="Unassembled WGS sequence"/>
</dbReference>
<evidence type="ECO:0000313" key="3">
    <source>
        <dbReference type="EMBL" id="CAI0474488.1"/>
    </source>
</evidence>
<dbReference type="EMBL" id="CAMGYJ010000009">
    <property type="protein sequence ID" value="CAI0474488.1"/>
    <property type="molecule type" value="Genomic_DNA"/>
</dbReference>
<keyword evidence="4" id="KW-1185">Reference proteome</keyword>
<evidence type="ECO:0000313" key="4">
    <source>
        <dbReference type="Proteomes" id="UP001154282"/>
    </source>
</evidence>
<keyword evidence="2" id="KW-0472">Membrane</keyword>
<protein>
    <submittedName>
        <fullName evidence="3">Uncharacterized protein</fullName>
    </submittedName>
</protein>
<name>A0AAV0PWJ7_9ROSI</name>
<dbReference type="AlphaFoldDB" id="A0AAV0PWJ7"/>
<comment type="caution">
    <text evidence="3">The sequence shown here is derived from an EMBL/GenBank/DDBJ whole genome shotgun (WGS) entry which is preliminary data.</text>
</comment>